<protein>
    <submittedName>
        <fullName evidence="1">17189_t:CDS:1</fullName>
    </submittedName>
</protein>
<organism evidence="1 2">
    <name type="scientific">Cetraspora pellucida</name>
    <dbReference type="NCBI Taxonomy" id="1433469"/>
    <lineage>
        <taxon>Eukaryota</taxon>
        <taxon>Fungi</taxon>
        <taxon>Fungi incertae sedis</taxon>
        <taxon>Mucoromycota</taxon>
        <taxon>Glomeromycotina</taxon>
        <taxon>Glomeromycetes</taxon>
        <taxon>Diversisporales</taxon>
        <taxon>Gigasporaceae</taxon>
        <taxon>Cetraspora</taxon>
    </lineage>
</organism>
<accession>A0ACA9LCI5</accession>
<evidence type="ECO:0000313" key="1">
    <source>
        <dbReference type="EMBL" id="CAG8517603.1"/>
    </source>
</evidence>
<dbReference type="EMBL" id="CAJVPW010003045">
    <property type="protein sequence ID" value="CAG8517603.1"/>
    <property type="molecule type" value="Genomic_DNA"/>
</dbReference>
<name>A0ACA9LCI5_9GLOM</name>
<reference evidence="1" key="1">
    <citation type="submission" date="2021-06" db="EMBL/GenBank/DDBJ databases">
        <authorList>
            <person name="Kallberg Y."/>
            <person name="Tangrot J."/>
            <person name="Rosling A."/>
        </authorList>
    </citation>
    <scope>NUCLEOTIDE SEQUENCE</scope>
    <source>
        <strain evidence="1">28 12/20/2015</strain>
    </source>
</reference>
<sequence length="231" mass="26178">MYNEILLNVILDCKQSLKEKNVIQLEEKSYLKSVATSTYLTVNSKPSESNKCLLKVSLVETPQGKTAEIKNTDNCMIKVLMTDHARESLIFVVGQMKVIDNKFYVNAKDINYINVKKKNSEADDSQISLTSTNSTRSKLLNIHQNIIKNLRDTSTVQSSPPSNIGSTFLTKHKRTNMTDNAIVDADFATSVDRDLKNTEISLKSDQVEFEKITKNSKQQKKTKQLLIRSFH</sequence>
<comment type="caution">
    <text evidence="1">The sequence shown here is derived from an EMBL/GenBank/DDBJ whole genome shotgun (WGS) entry which is preliminary data.</text>
</comment>
<dbReference type="Proteomes" id="UP000789366">
    <property type="component" value="Unassembled WGS sequence"/>
</dbReference>
<keyword evidence="2" id="KW-1185">Reference proteome</keyword>
<evidence type="ECO:0000313" key="2">
    <source>
        <dbReference type="Proteomes" id="UP000789366"/>
    </source>
</evidence>
<gene>
    <name evidence="1" type="ORF">SPELUC_LOCUS3776</name>
</gene>
<proteinExistence type="predicted"/>